<name>A0A8J5MJ41_9STRA</name>
<feature type="region of interest" description="Disordered" evidence="1">
    <location>
        <begin position="105"/>
        <end position="128"/>
    </location>
</feature>
<organism evidence="2 3">
    <name type="scientific">Phytophthora aleatoria</name>
    <dbReference type="NCBI Taxonomy" id="2496075"/>
    <lineage>
        <taxon>Eukaryota</taxon>
        <taxon>Sar</taxon>
        <taxon>Stramenopiles</taxon>
        <taxon>Oomycota</taxon>
        <taxon>Peronosporomycetes</taxon>
        <taxon>Peronosporales</taxon>
        <taxon>Peronosporaceae</taxon>
        <taxon>Phytophthora</taxon>
    </lineage>
</organism>
<protein>
    <submittedName>
        <fullName evidence="2">Uncharacterized protein</fullName>
    </submittedName>
</protein>
<evidence type="ECO:0000313" key="2">
    <source>
        <dbReference type="EMBL" id="KAG6977147.1"/>
    </source>
</evidence>
<keyword evidence="3" id="KW-1185">Reference proteome</keyword>
<reference evidence="2" key="1">
    <citation type="submission" date="2021-01" db="EMBL/GenBank/DDBJ databases">
        <title>Phytophthora aleatoria, a newly-described species from Pinus radiata is distinct from Phytophthora cactorum isolates based on comparative genomics.</title>
        <authorList>
            <person name="Mcdougal R."/>
            <person name="Panda P."/>
            <person name="Williams N."/>
            <person name="Studholme D.J."/>
        </authorList>
    </citation>
    <scope>NUCLEOTIDE SEQUENCE</scope>
    <source>
        <strain evidence="2">NZFS 4037</strain>
    </source>
</reference>
<dbReference type="EMBL" id="JAENGY010000012">
    <property type="protein sequence ID" value="KAG6977147.1"/>
    <property type="molecule type" value="Genomic_DNA"/>
</dbReference>
<evidence type="ECO:0000256" key="1">
    <source>
        <dbReference type="SAM" id="MobiDB-lite"/>
    </source>
</evidence>
<dbReference type="Proteomes" id="UP000709295">
    <property type="component" value="Unassembled WGS sequence"/>
</dbReference>
<sequence>MPVLVRRCSAKLLPANAPTLLSSAAGAREGEPRQTGGTLLRLPCYGNKAEAAAAETLKWGSSALETAGLASKRGLENGCRSLNSLDAGFSASRTGRTALSSRDVAPLPCTMQPSRSLLPQRDWRRTGS</sequence>
<gene>
    <name evidence="2" type="ORF">JG688_00000664</name>
</gene>
<proteinExistence type="predicted"/>
<evidence type="ECO:0000313" key="3">
    <source>
        <dbReference type="Proteomes" id="UP000709295"/>
    </source>
</evidence>
<comment type="caution">
    <text evidence="2">The sequence shown here is derived from an EMBL/GenBank/DDBJ whole genome shotgun (WGS) entry which is preliminary data.</text>
</comment>
<accession>A0A8J5MJ41</accession>
<dbReference type="AlphaFoldDB" id="A0A8J5MJ41"/>